<evidence type="ECO:0000313" key="4">
    <source>
        <dbReference type="Proteomes" id="UP000319825"/>
    </source>
</evidence>
<dbReference type="PANTHER" id="PTHR30041:SF4">
    <property type="entry name" value="ARSENATE REDUCTASE"/>
    <property type="match status" value="1"/>
</dbReference>
<dbReference type="Proteomes" id="UP000319825">
    <property type="component" value="Unassembled WGS sequence"/>
</dbReference>
<dbReference type="PROSITE" id="PS51353">
    <property type="entry name" value="ARSC"/>
    <property type="match status" value="1"/>
</dbReference>
<evidence type="ECO:0000256" key="2">
    <source>
        <dbReference type="SAM" id="MobiDB-lite"/>
    </source>
</evidence>
<reference evidence="3 4" key="1">
    <citation type="submission" date="2019-07" db="EMBL/GenBank/DDBJ databases">
        <title>R&amp;d 2014.</title>
        <authorList>
            <person name="Klenk H.-P."/>
        </authorList>
    </citation>
    <scope>NUCLEOTIDE SEQUENCE [LARGE SCALE GENOMIC DNA]</scope>
    <source>
        <strain evidence="3 4">DSM 43868</strain>
    </source>
</reference>
<evidence type="ECO:0000313" key="3">
    <source>
        <dbReference type="EMBL" id="TWH65501.1"/>
    </source>
</evidence>
<dbReference type="PANTHER" id="PTHR30041">
    <property type="entry name" value="ARSENATE REDUCTASE"/>
    <property type="match status" value="1"/>
</dbReference>
<organism evidence="3 4">
    <name type="scientific">Micromonospora olivasterospora</name>
    <dbReference type="NCBI Taxonomy" id="1880"/>
    <lineage>
        <taxon>Bacteria</taxon>
        <taxon>Bacillati</taxon>
        <taxon>Actinomycetota</taxon>
        <taxon>Actinomycetes</taxon>
        <taxon>Micromonosporales</taxon>
        <taxon>Micromonosporaceae</taxon>
        <taxon>Micromonospora</taxon>
    </lineage>
</organism>
<sequence length="174" mass="18922">MGFGRGGAGEEDSRLPRVGASGGRGIPVHQHHRGAPAIRPQCGAPWSVTMVTMEIWHNPSCSKCAGARASLDEARVPYRLRAYLEQPPNAAELTEVLRRLDARAWDICRTGEPSAVAQGMADWPRDDASESRWIEAMVAHPELIQRPILLLDDGGALVGRTPEVLDEAVRRTTG</sequence>
<dbReference type="EMBL" id="VLKE01000001">
    <property type="protein sequence ID" value="TWH65501.1"/>
    <property type="molecule type" value="Genomic_DNA"/>
</dbReference>
<dbReference type="InterPro" id="IPR036249">
    <property type="entry name" value="Thioredoxin-like_sf"/>
</dbReference>
<name>A0A562I371_MICOL</name>
<feature type="region of interest" description="Disordered" evidence="2">
    <location>
        <begin position="1"/>
        <end position="37"/>
    </location>
</feature>
<dbReference type="InterPro" id="IPR006660">
    <property type="entry name" value="Arsenate_reductase-like"/>
</dbReference>
<gene>
    <name evidence="3" type="ORF">JD77_00438</name>
</gene>
<proteinExistence type="inferred from homology"/>
<dbReference type="SUPFAM" id="SSF52833">
    <property type="entry name" value="Thioredoxin-like"/>
    <property type="match status" value="1"/>
</dbReference>
<keyword evidence="4" id="KW-1185">Reference proteome</keyword>
<comment type="similarity">
    <text evidence="1">Belongs to the ArsC family.</text>
</comment>
<dbReference type="AlphaFoldDB" id="A0A562I371"/>
<accession>A0A562I371</accession>
<comment type="caution">
    <text evidence="3">The sequence shown here is derived from an EMBL/GenBank/DDBJ whole genome shotgun (WGS) entry which is preliminary data.</text>
</comment>
<evidence type="ECO:0000256" key="1">
    <source>
        <dbReference type="PROSITE-ProRule" id="PRU01282"/>
    </source>
</evidence>
<protein>
    <submittedName>
        <fullName evidence="3">Arsenate reductase</fullName>
    </submittedName>
</protein>
<dbReference type="Gene3D" id="3.40.30.10">
    <property type="entry name" value="Glutaredoxin"/>
    <property type="match status" value="1"/>
</dbReference>
<dbReference type="Pfam" id="PF03960">
    <property type="entry name" value="ArsC"/>
    <property type="match status" value="1"/>
</dbReference>